<feature type="compositionally biased region" description="Acidic residues" evidence="2">
    <location>
        <begin position="712"/>
        <end position="728"/>
    </location>
</feature>
<feature type="compositionally biased region" description="Basic and acidic residues" evidence="2">
    <location>
        <begin position="642"/>
        <end position="656"/>
    </location>
</feature>
<dbReference type="VEuPathDB" id="TriTrypDB:TcIL3000.11.1840"/>
<dbReference type="InterPro" id="IPR040155">
    <property type="entry name" value="CEBPZ/Mak21-like"/>
</dbReference>
<dbReference type="InterPro" id="IPR005612">
    <property type="entry name" value="CCAAT-binding_factor"/>
</dbReference>
<dbReference type="SUPFAM" id="SSF48371">
    <property type="entry name" value="ARM repeat"/>
    <property type="match status" value="1"/>
</dbReference>
<dbReference type="Pfam" id="PF03914">
    <property type="entry name" value="CBF"/>
    <property type="match status" value="1"/>
</dbReference>
<feature type="region of interest" description="Disordered" evidence="2">
    <location>
        <begin position="635"/>
        <end position="789"/>
    </location>
</feature>
<dbReference type="GO" id="GO:0005634">
    <property type="term" value="C:nucleus"/>
    <property type="evidence" value="ECO:0007669"/>
    <property type="project" value="UniProtKB-ARBA"/>
</dbReference>
<gene>
    <name evidence="4" type="ORF">TCIL3000_11_1840</name>
</gene>
<evidence type="ECO:0000259" key="3">
    <source>
        <dbReference type="Pfam" id="PF03914"/>
    </source>
</evidence>
<sequence length="789" mass="88145">MSVDGGILDLNRRWFERSLPLRVCSLKEVASDTTTKEEINAMYNEAQEILNEATKEGNTEKGRWYNAQFLSRGTTADKIASAAVKLSDTDFMFFLEGFNLLFDTARTDTHHYEAALKALSVIWTKLMPRRPLKRFVSQFFATLPTDTTARKIVLVHWYIEDYLKRTYAQFLSLAEAMLRDRLQKRREAWLDVVGKLICNVAEARHVAIALMVDKLGDPSATVAHNAYHHLLTLLRDSSIHQGVLFVELEKVIFMKNCPVSTMKYAVNVMNQFVYSKDERKLALKAIHTYLSIFRQLATSGSVDLTVTTATIVGLRRAFPYAGTDVVPLEEHLNALFILANTGSFTQRVTTLSLLQLVALGKGGSEGLRDRWYRALYKLLLISPKQISHVAHITGFFSMLHKALRLDHNKERIAAFVHRLLQRSLYFSESIICSILLLVGDVLQAHPDLKRLIMGSRRPPGSPNGERYDLKHRDPQYARAKSECLYTLGILARHSHPSVVKLAVTLLFDEEMIFDSHPVDELTLVNFLQMFVDAKSHAKRGTEDETGNLESAGKTGVPVFRRAVQRANVPSASDPYFINAAAQQVDVSALFLHRYAVQRQLFIDGLSRDRSTWGNASGEADVALRVSDVDASLFGPSGMLAEPEDRKGEGAKDVEVKRGRKKDVRKMSKAKDDVELDEDVPSTDDEDGVGEDDFFDADDSDSGLEWGSGGEGTDGDDDGEDDEGDDDETALGGRGDANGGDEGEDLAEVLEAHRSAASKKRKRENAWLERAAGTRDVTLPGRKSFRGERR</sequence>
<dbReference type="PANTHER" id="PTHR12048:SF0">
    <property type="entry name" value="CCAAT_ENHANCER-BINDING PROTEIN ZETA"/>
    <property type="match status" value="1"/>
</dbReference>
<feature type="compositionally biased region" description="Acidic residues" evidence="2">
    <location>
        <begin position="673"/>
        <end position="701"/>
    </location>
</feature>
<protein>
    <recommendedName>
        <fullName evidence="3">CCAAT-binding factor domain-containing protein</fullName>
    </recommendedName>
</protein>
<dbReference type="EMBL" id="HE575324">
    <property type="protein sequence ID" value="CCC94799.1"/>
    <property type="molecule type" value="Genomic_DNA"/>
</dbReference>
<comment type="similarity">
    <text evidence="1">Belongs to the CBF/MAK21 family.</text>
</comment>
<evidence type="ECO:0000256" key="1">
    <source>
        <dbReference type="ARBA" id="ARBA00007797"/>
    </source>
</evidence>
<evidence type="ECO:0000313" key="4">
    <source>
        <dbReference type="EMBL" id="CCC94799.1"/>
    </source>
</evidence>
<reference evidence="4" key="1">
    <citation type="journal article" date="2012" name="Proc. Natl. Acad. Sci. U.S.A.">
        <title>Antigenic diversity is generated by distinct evolutionary mechanisms in African trypanosome species.</title>
        <authorList>
            <person name="Jackson A.P."/>
            <person name="Berry A."/>
            <person name="Aslett M."/>
            <person name="Allison H.C."/>
            <person name="Burton P."/>
            <person name="Vavrova-Anderson J."/>
            <person name="Brown R."/>
            <person name="Browne H."/>
            <person name="Corton N."/>
            <person name="Hauser H."/>
            <person name="Gamble J."/>
            <person name="Gilderthorp R."/>
            <person name="Marcello L."/>
            <person name="McQuillan J."/>
            <person name="Otto T.D."/>
            <person name="Quail M.A."/>
            <person name="Sanders M.J."/>
            <person name="van Tonder A."/>
            <person name="Ginger M.L."/>
            <person name="Field M.C."/>
            <person name="Barry J.D."/>
            <person name="Hertz-Fowler C."/>
            <person name="Berriman M."/>
        </authorList>
    </citation>
    <scope>NUCLEOTIDE SEQUENCE</scope>
    <source>
        <strain evidence="4">IL3000</strain>
    </source>
</reference>
<accession>G0UZI0</accession>
<dbReference type="InterPro" id="IPR016024">
    <property type="entry name" value="ARM-type_fold"/>
</dbReference>
<name>G0UZI0_TRYCI</name>
<feature type="compositionally biased region" description="Acidic residues" evidence="2">
    <location>
        <begin position="738"/>
        <end position="747"/>
    </location>
</feature>
<organism evidence="4">
    <name type="scientific">Trypanosoma congolense (strain IL3000)</name>
    <dbReference type="NCBI Taxonomy" id="1068625"/>
    <lineage>
        <taxon>Eukaryota</taxon>
        <taxon>Discoba</taxon>
        <taxon>Euglenozoa</taxon>
        <taxon>Kinetoplastea</taxon>
        <taxon>Metakinetoplastina</taxon>
        <taxon>Trypanosomatida</taxon>
        <taxon>Trypanosomatidae</taxon>
        <taxon>Trypanosoma</taxon>
        <taxon>Nannomonas</taxon>
    </lineage>
</organism>
<evidence type="ECO:0000256" key="2">
    <source>
        <dbReference type="SAM" id="MobiDB-lite"/>
    </source>
</evidence>
<dbReference type="AlphaFoldDB" id="G0UZI0"/>
<feature type="domain" description="CCAAT-binding factor" evidence="3">
    <location>
        <begin position="350"/>
        <end position="502"/>
    </location>
</feature>
<dbReference type="PANTHER" id="PTHR12048">
    <property type="entry name" value="CCAAT-BINDING FACTOR-RELATED"/>
    <property type="match status" value="1"/>
</dbReference>
<proteinExistence type="inferred from homology"/>